<dbReference type="GO" id="GO:0005634">
    <property type="term" value="C:nucleus"/>
    <property type="evidence" value="ECO:0007669"/>
    <property type="project" value="UniProtKB-SubCell"/>
</dbReference>
<dbReference type="EMBL" id="CP093350">
    <property type="protein sequence ID" value="WOH12518.1"/>
    <property type="molecule type" value="Genomic_DNA"/>
</dbReference>
<dbReference type="InterPro" id="IPR036879">
    <property type="entry name" value="TF_MADSbox_sf"/>
</dbReference>
<dbReference type="PANTHER" id="PTHR11945:SF723">
    <property type="entry name" value="AGAMOUS-LIKE MADS-BOX PROTEIN AGL62"/>
    <property type="match status" value="1"/>
</dbReference>
<accession>A0AAF1BC50</accession>
<comment type="subcellular location">
    <subcellularLocation>
        <location evidence="1">Nucleus</location>
    </subcellularLocation>
</comment>
<evidence type="ECO:0000256" key="3">
    <source>
        <dbReference type="ARBA" id="ARBA00023125"/>
    </source>
</evidence>
<dbReference type="Gene3D" id="3.40.1810.10">
    <property type="entry name" value="Transcription factor, MADS-box"/>
    <property type="match status" value="1"/>
</dbReference>
<dbReference type="PRINTS" id="PR00404">
    <property type="entry name" value="MADSDOMAIN"/>
</dbReference>
<dbReference type="PROSITE" id="PS50066">
    <property type="entry name" value="MADS_BOX_2"/>
    <property type="match status" value="1"/>
</dbReference>
<evidence type="ECO:0000256" key="1">
    <source>
        <dbReference type="ARBA" id="ARBA00004123"/>
    </source>
</evidence>
<dbReference type="SMART" id="SM00432">
    <property type="entry name" value="MADS"/>
    <property type="match status" value="1"/>
</dbReference>
<name>A0AAF1BC50_DAUCS</name>
<reference evidence="7" key="1">
    <citation type="journal article" date="2016" name="Nat. Genet.">
        <title>A high-quality carrot genome assembly provides new insights into carotenoid accumulation and asterid genome evolution.</title>
        <authorList>
            <person name="Iorizzo M."/>
            <person name="Ellison S."/>
            <person name="Senalik D."/>
            <person name="Zeng P."/>
            <person name="Satapoomin P."/>
            <person name="Huang J."/>
            <person name="Bowman M."/>
            <person name="Iovene M."/>
            <person name="Sanseverino W."/>
            <person name="Cavagnaro P."/>
            <person name="Yildiz M."/>
            <person name="Macko-Podgorni A."/>
            <person name="Moranska E."/>
            <person name="Grzebelus E."/>
            <person name="Grzebelus D."/>
            <person name="Ashrafi H."/>
            <person name="Zheng Z."/>
            <person name="Cheng S."/>
            <person name="Spooner D."/>
            <person name="Van Deynze A."/>
            <person name="Simon P."/>
        </authorList>
    </citation>
    <scope>NUCLEOTIDE SEQUENCE</scope>
    <source>
        <tissue evidence="7">Leaf</tissue>
    </source>
</reference>
<evidence type="ECO:0000256" key="4">
    <source>
        <dbReference type="ARBA" id="ARBA00023163"/>
    </source>
</evidence>
<dbReference type="GO" id="GO:0000981">
    <property type="term" value="F:DNA-binding transcription factor activity, RNA polymerase II-specific"/>
    <property type="evidence" value="ECO:0007669"/>
    <property type="project" value="TreeGrafter"/>
</dbReference>
<keyword evidence="2" id="KW-0805">Transcription regulation</keyword>
<evidence type="ECO:0000313" key="7">
    <source>
        <dbReference type="EMBL" id="WOH12518.1"/>
    </source>
</evidence>
<reference evidence="7" key="2">
    <citation type="submission" date="2022-03" db="EMBL/GenBank/DDBJ databases">
        <title>Draft title - Genomic analysis of global carrot germplasm unveils the trajectory of domestication and the origin of high carotenoid orange carrot.</title>
        <authorList>
            <person name="Iorizzo M."/>
            <person name="Ellison S."/>
            <person name="Senalik D."/>
            <person name="Macko-Podgorni A."/>
            <person name="Grzebelus D."/>
            <person name="Bostan H."/>
            <person name="Rolling W."/>
            <person name="Curaba J."/>
            <person name="Simon P."/>
        </authorList>
    </citation>
    <scope>NUCLEOTIDE SEQUENCE</scope>
    <source>
        <tissue evidence="7">Leaf</tissue>
    </source>
</reference>
<protein>
    <recommendedName>
        <fullName evidence="6">MADS-box domain-containing protein</fullName>
    </recommendedName>
</protein>
<evidence type="ECO:0000313" key="8">
    <source>
        <dbReference type="Proteomes" id="UP000077755"/>
    </source>
</evidence>
<organism evidence="7 8">
    <name type="scientific">Daucus carota subsp. sativus</name>
    <name type="common">Carrot</name>
    <dbReference type="NCBI Taxonomy" id="79200"/>
    <lineage>
        <taxon>Eukaryota</taxon>
        <taxon>Viridiplantae</taxon>
        <taxon>Streptophyta</taxon>
        <taxon>Embryophyta</taxon>
        <taxon>Tracheophyta</taxon>
        <taxon>Spermatophyta</taxon>
        <taxon>Magnoliopsida</taxon>
        <taxon>eudicotyledons</taxon>
        <taxon>Gunneridae</taxon>
        <taxon>Pentapetalae</taxon>
        <taxon>asterids</taxon>
        <taxon>campanulids</taxon>
        <taxon>Apiales</taxon>
        <taxon>Apiaceae</taxon>
        <taxon>Apioideae</taxon>
        <taxon>Scandiceae</taxon>
        <taxon>Daucinae</taxon>
        <taxon>Daucus</taxon>
        <taxon>Daucus sect. Daucus</taxon>
    </lineage>
</organism>
<dbReference type="GO" id="GO:0046983">
    <property type="term" value="F:protein dimerization activity"/>
    <property type="evidence" value="ECO:0007669"/>
    <property type="project" value="InterPro"/>
</dbReference>
<sequence length="226" mass="25255">MIKIKATGRRAIKATPSSARNVTFTKRRGGLFKKASELCALTGAECAILCENPAGRVFAFGHPSVESVVDKYLVNKTASELAENNLRVHDELKKHYLEIAEEIEIEKNKSVKVKNNDVNNCDDMDQKGELYWWERPFEHLGVEELEEYVGSLEDLMSKLKLRADDLMLIKSSSSMFNACKALNDSNDGGLLGLVTEDHVRGQSNELVVNNDLDFSDDDELQFAGLL</sequence>
<evidence type="ECO:0000259" key="6">
    <source>
        <dbReference type="PROSITE" id="PS50066"/>
    </source>
</evidence>
<keyword evidence="4" id="KW-0804">Transcription</keyword>
<dbReference type="GO" id="GO:0000978">
    <property type="term" value="F:RNA polymerase II cis-regulatory region sequence-specific DNA binding"/>
    <property type="evidence" value="ECO:0007669"/>
    <property type="project" value="TreeGrafter"/>
</dbReference>
<dbReference type="Pfam" id="PF00319">
    <property type="entry name" value="SRF-TF"/>
    <property type="match status" value="1"/>
</dbReference>
<feature type="domain" description="MADS-box" evidence="6">
    <location>
        <begin position="17"/>
        <end position="64"/>
    </location>
</feature>
<dbReference type="SUPFAM" id="SSF55455">
    <property type="entry name" value="SRF-like"/>
    <property type="match status" value="1"/>
</dbReference>
<keyword evidence="3" id="KW-0238">DNA-binding</keyword>
<dbReference type="FunFam" id="3.40.1810.10:FF:000006">
    <property type="entry name" value="Agamous-like MADS-box protein AGL62"/>
    <property type="match status" value="1"/>
</dbReference>
<dbReference type="AlphaFoldDB" id="A0AAF1BC50"/>
<keyword evidence="5" id="KW-0539">Nucleus</keyword>
<dbReference type="KEGG" id="dcr:108198397"/>
<dbReference type="PANTHER" id="PTHR11945">
    <property type="entry name" value="MADS BOX PROTEIN"/>
    <property type="match status" value="1"/>
</dbReference>
<evidence type="ECO:0000256" key="5">
    <source>
        <dbReference type="ARBA" id="ARBA00023242"/>
    </source>
</evidence>
<dbReference type="InterPro" id="IPR002100">
    <property type="entry name" value="TF_MADSbox"/>
</dbReference>
<evidence type="ECO:0000256" key="2">
    <source>
        <dbReference type="ARBA" id="ARBA00023015"/>
    </source>
</evidence>
<proteinExistence type="predicted"/>
<gene>
    <name evidence="7" type="ORF">DCAR_0832022</name>
</gene>
<dbReference type="Proteomes" id="UP000077755">
    <property type="component" value="Chromosome 8"/>
</dbReference>
<keyword evidence="8" id="KW-1185">Reference proteome</keyword>